<name>A0A1S2Y457_CICAR</name>
<gene>
    <name evidence="5 6 7" type="primary">LOC101493639</name>
</gene>
<keyword evidence="1" id="KW-0805">Transcription regulation</keyword>
<keyword evidence="2" id="KW-0804">Transcription</keyword>
<proteinExistence type="predicted"/>
<evidence type="ECO:0000313" key="7">
    <source>
        <dbReference type="RefSeq" id="XP_012570786.1"/>
    </source>
</evidence>
<organism evidence="4 5">
    <name type="scientific">Cicer arietinum</name>
    <name type="common">Chickpea</name>
    <name type="synonym">Garbanzo</name>
    <dbReference type="NCBI Taxonomy" id="3827"/>
    <lineage>
        <taxon>Eukaryota</taxon>
        <taxon>Viridiplantae</taxon>
        <taxon>Streptophyta</taxon>
        <taxon>Embryophyta</taxon>
        <taxon>Tracheophyta</taxon>
        <taxon>Spermatophyta</taxon>
        <taxon>Magnoliopsida</taxon>
        <taxon>eudicotyledons</taxon>
        <taxon>Gunneridae</taxon>
        <taxon>Pentapetalae</taxon>
        <taxon>rosids</taxon>
        <taxon>fabids</taxon>
        <taxon>Fabales</taxon>
        <taxon>Fabaceae</taxon>
        <taxon>Papilionoideae</taxon>
        <taxon>50 kb inversion clade</taxon>
        <taxon>NPAAA clade</taxon>
        <taxon>Hologalegina</taxon>
        <taxon>IRL clade</taxon>
        <taxon>Cicereae</taxon>
        <taxon>Cicer</taxon>
    </lineage>
</organism>
<dbReference type="PANTHER" id="PTHR46633:SF9">
    <property type="entry name" value="TRANSCRIPTION FACTOR MYC_MYB-RELATED"/>
    <property type="match status" value="1"/>
</dbReference>
<dbReference type="InterPro" id="IPR025610">
    <property type="entry name" value="MYC/MYB_N"/>
</dbReference>
<evidence type="ECO:0000313" key="5">
    <source>
        <dbReference type="RefSeq" id="XP_004499022.1"/>
    </source>
</evidence>
<reference evidence="5 6" key="2">
    <citation type="submission" date="2025-04" db="UniProtKB">
        <authorList>
            <consortium name="RefSeq"/>
        </authorList>
    </citation>
    <scope>IDENTIFICATION</scope>
    <source>
        <tissue evidence="5 6">Etiolated seedlings</tissue>
    </source>
</reference>
<dbReference type="RefSeq" id="XP_004499022.1">
    <property type="nucleotide sequence ID" value="XM_004498965.3"/>
</dbReference>
<dbReference type="RefSeq" id="XP_004499024.1">
    <property type="nucleotide sequence ID" value="XM_004498967.3"/>
</dbReference>
<keyword evidence="4" id="KW-1185">Reference proteome</keyword>
<protein>
    <submittedName>
        <fullName evidence="5 6">Protein RICE SALT SENSITIVE 3-like</fullName>
    </submittedName>
</protein>
<dbReference type="OrthoDB" id="1876470at2759"/>
<dbReference type="PANTHER" id="PTHR46633">
    <property type="entry name" value="TRANSCRIPTION FACTOR MYC/MYB-RELATED"/>
    <property type="match status" value="1"/>
</dbReference>
<dbReference type="Pfam" id="PF14215">
    <property type="entry name" value="bHLH-MYC_N"/>
    <property type="match status" value="1"/>
</dbReference>
<evidence type="ECO:0000256" key="1">
    <source>
        <dbReference type="ARBA" id="ARBA00023015"/>
    </source>
</evidence>
<dbReference type="eggNOG" id="ENOG502RI18">
    <property type="taxonomic scope" value="Eukaryota"/>
</dbReference>
<evidence type="ECO:0000259" key="3">
    <source>
        <dbReference type="Pfam" id="PF14215"/>
    </source>
</evidence>
<dbReference type="GeneID" id="101493639"/>
<dbReference type="STRING" id="3827.A0A1S2Y457"/>
<dbReference type="Proteomes" id="UP000087171">
    <property type="component" value="Chromosome Ca4"/>
</dbReference>
<sequence>MENGLPLLHCLLQHTLRTICSFPSSSNSSKWVYAVFWRIVPRNFPPPRWEFGGTSLDRSKGNKRNWIIVWEDGFCDFNECEQRRIANGYLNDKFGADVFFKMSHEVYSYGEGLVGKVAADNGHKWIYRDTKNGCEPNYIGHWNASIDHQPRAWEFQLNSGIQTIAVIGVREGLVQLGSFNKIAEDLDLVINIQRKFSYLQTIPGMFSIQRPPNLPIQNPCITKPNFQIMETNEISQHSFNKNEVTKLNNNMHDEKSNYLSMLAINLGRNSSQIGTSLPPPLWSAPPSLPNMSCNLGAMISTFPTQSHNNLTQLHETNRINNTSQKVKIEEGTFHVASYYGDQKGNVGWS</sequence>
<accession>A0A1S2Y457</accession>
<evidence type="ECO:0000313" key="4">
    <source>
        <dbReference type="Proteomes" id="UP000087171"/>
    </source>
</evidence>
<evidence type="ECO:0000256" key="2">
    <source>
        <dbReference type="ARBA" id="ARBA00023163"/>
    </source>
</evidence>
<evidence type="ECO:0000313" key="6">
    <source>
        <dbReference type="RefSeq" id="XP_004499024.1"/>
    </source>
</evidence>
<dbReference type="AlphaFoldDB" id="A0A1S2Y457"/>
<dbReference type="KEGG" id="cam:101493639"/>
<dbReference type="PaxDb" id="3827-XP_004499022.1"/>
<reference evidence="4" key="1">
    <citation type="journal article" date="2013" name="Nat. Biotechnol.">
        <title>Draft genome sequence of chickpea (Cicer arietinum) provides a resource for trait improvement.</title>
        <authorList>
            <person name="Varshney R.K."/>
            <person name="Song C."/>
            <person name="Saxena R.K."/>
            <person name="Azam S."/>
            <person name="Yu S."/>
            <person name="Sharpe A.G."/>
            <person name="Cannon S."/>
            <person name="Baek J."/>
            <person name="Rosen B.D."/>
            <person name="Tar'an B."/>
            <person name="Millan T."/>
            <person name="Zhang X."/>
            <person name="Ramsay L.D."/>
            <person name="Iwata A."/>
            <person name="Wang Y."/>
            <person name="Nelson W."/>
            <person name="Farmer A.D."/>
            <person name="Gaur P.M."/>
            <person name="Soderlund C."/>
            <person name="Penmetsa R.V."/>
            <person name="Xu C."/>
            <person name="Bharti A.K."/>
            <person name="He W."/>
            <person name="Winter P."/>
            <person name="Zhao S."/>
            <person name="Hane J.K."/>
            <person name="Carrasquilla-Garcia N."/>
            <person name="Condie J.A."/>
            <person name="Upadhyaya H.D."/>
            <person name="Luo M.C."/>
            <person name="Thudi M."/>
            <person name="Gowda C.L."/>
            <person name="Singh N.P."/>
            <person name="Lichtenzveig J."/>
            <person name="Gali K.K."/>
            <person name="Rubio J."/>
            <person name="Nadarajan N."/>
            <person name="Dolezel J."/>
            <person name="Bansal K.C."/>
            <person name="Xu X."/>
            <person name="Edwards D."/>
            <person name="Zhang G."/>
            <person name="Kahl G."/>
            <person name="Gil J."/>
            <person name="Singh K.B."/>
            <person name="Datta S.K."/>
            <person name="Jackson S.A."/>
            <person name="Wang J."/>
            <person name="Cook D.R."/>
        </authorList>
    </citation>
    <scope>NUCLEOTIDE SEQUENCE [LARGE SCALE GENOMIC DNA]</scope>
    <source>
        <strain evidence="4">cv. CDC Frontier</strain>
    </source>
</reference>
<feature type="domain" description="Transcription factor MYC/MYB N-terminal" evidence="3">
    <location>
        <begin position="12"/>
        <end position="196"/>
    </location>
</feature>
<dbReference type="RefSeq" id="XP_012570786.1">
    <property type="nucleotide sequence ID" value="XM_012715332.2"/>
</dbReference>